<accession>A0A2J7PFJ5</accession>
<protein>
    <recommendedName>
        <fullName evidence="11">Gustatory receptor</fullName>
    </recommendedName>
</protein>
<dbReference type="PANTHER" id="PTHR21143:SF133">
    <property type="entry name" value="GUSTATORY AND PHEROMONE RECEPTOR 32A-RELATED"/>
    <property type="match status" value="1"/>
</dbReference>
<evidence type="ECO:0000256" key="1">
    <source>
        <dbReference type="ARBA" id="ARBA00004651"/>
    </source>
</evidence>
<keyword evidence="4 8" id="KW-1133">Transmembrane helix</keyword>
<keyword evidence="6" id="KW-0675">Receptor</keyword>
<evidence type="ECO:0000313" key="9">
    <source>
        <dbReference type="EMBL" id="PNF15103.1"/>
    </source>
</evidence>
<dbReference type="FunCoup" id="A0A2J7PFJ5">
    <property type="interactions" value="54"/>
</dbReference>
<dbReference type="PANTHER" id="PTHR21143">
    <property type="entry name" value="INVERTEBRATE GUSTATORY RECEPTOR"/>
    <property type="match status" value="1"/>
</dbReference>
<evidence type="ECO:0000313" key="10">
    <source>
        <dbReference type="Proteomes" id="UP000235965"/>
    </source>
</evidence>
<dbReference type="GO" id="GO:0008049">
    <property type="term" value="P:male courtship behavior"/>
    <property type="evidence" value="ECO:0007669"/>
    <property type="project" value="TreeGrafter"/>
</dbReference>
<evidence type="ECO:0008006" key="11">
    <source>
        <dbReference type="Google" id="ProtNLM"/>
    </source>
</evidence>
<dbReference type="GO" id="GO:0005886">
    <property type="term" value="C:plasma membrane"/>
    <property type="evidence" value="ECO:0007669"/>
    <property type="project" value="UniProtKB-SubCell"/>
</dbReference>
<evidence type="ECO:0000256" key="4">
    <source>
        <dbReference type="ARBA" id="ARBA00022989"/>
    </source>
</evidence>
<dbReference type="Proteomes" id="UP000235965">
    <property type="component" value="Unassembled WGS sequence"/>
</dbReference>
<dbReference type="GO" id="GO:0007165">
    <property type="term" value="P:signal transduction"/>
    <property type="evidence" value="ECO:0007669"/>
    <property type="project" value="UniProtKB-KW"/>
</dbReference>
<name>A0A2J7PFJ5_9NEOP</name>
<dbReference type="Pfam" id="PF08395">
    <property type="entry name" value="7tm_7"/>
    <property type="match status" value="1"/>
</dbReference>
<comment type="subcellular location">
    <subcellularLocation>
        <location evidence="1">Cell membrane</location>
        <topology evidence="1">Multi-pass membrane protein</topology>
    </subcellularLocation>
</comment>
<evidence type="ECO:0000256" key="5">
    <source>
        <dbReference type="ARBA" id="ARBA00023136"/>
    </source>
</evidence>
<keyword evidence="7" id="KW-0807">Transducer</keyword>
<reference evidence="9 10" key="1">
    <citation type="submission" date="2017-12" db="EMBL/GenBank/DDBJ databases">
        <title>Hemimetabolous genomes reveal molecular basis of termite eusociality.</title>
        <authorList>
            <person name="Harrison M.C."/>
            <person name="Jongepier E."/>
            <person name="Robertson H.M."/>
            <person name="Arning N."/>
            <person name="Bitard-Feildel T."/>
            <person name="Chao H."/>
            <person name="Childers C.P."/>
            <person name="Dinh H."/>
            <person name="Doddapaneni H."/>
            <person name="Dugan S."/>
            <person name="Gowin J."/>
            <person name="Greiner C."/>
            <person name="Han Y."/>
            <person name="Hu H."/>
            <person name="Hughes D.S.T."/>
            <person name="Huylmans A.-K."/>
            <person name="Kemena C."/>
            <person name="Kremer L.P.M."/>
            <person name="Lee S.L."/>
            <person name="Lopez-Ezquerra A."/>
            <person name="Mallet L."/>
            <person name="Monroy-Kuhn J.M."/>
            <person name="Moser A."/>
            <person name="Murali S.C."/>
            <person name="Muzny D.M."/>
            <person name="Otani S."/>
            <person name="Piulachs M.-D."/>
            <person name="Poelchau M."/>
            <person name="Qu J."/>
            <person name="Schaub F."/>
            <person name="Wada-Katsumata A."/>
            <person name="Worley K.C."/>
            <person name="Xie Q."/>
            <person name="Ylla G."/>
            <person name="Poulsen M."/>
            <person name="Gibbs R.A."/>
            <person name="Schal C."/>
            <person name="Richards S."/>
            <person name="Belles X."/>
            <person name="Korb J."/>
            <person name="Bornberg-Bauer E."/>
        </authorList>
    </citation>
    <scope>NUCLEOTIDE SEQUENCE [LARGE SCALE GENOMIC DNA]</scope>
    <source>
        <tissue evidence="9">Whole body</tissue>
    </source>
</reference>
<dbReference type="GO" id="GO:0050909">
    <property type="term" value="P:sensory perception of taste"/>
    <property type="evidence" value="ECO:0007669"/>
    <property type="project" value="InterPro"/>
</dbReference>
<feature type="transmembrane region" description="Helical" evidence="8">
    <location>
        <begin position="34"/>
        <end position="53"/>
    </location>
</feature>
<dbReference type="GO" id="GO:0043025">
    <property type="term" value="C:neuronal cell body"/>
    <property type="evidence" value="ECO:0007669"/>
    <property type="project" value="TreeGrafter"/>
</dbReference>
<dbReference type="InterPro" id="IPR013604">
    <property type="entry name" value="7TM_chemorcpt"/>
</dbReference>
<dbReference type="GO" id="GO:0030424">
    <property type="term" value="C:axon"/>
    <property type="evidence" value="ECO:0007669"/>
    <property type="project" value="TreeGrafter"/>
</dbReference>
<evidence type="ECO:0000256" key="2">
    <source>
        <dbReference type="ARBA" id="ARBA00022475"/>
    </source>
</evidence>
<keyword evidence="3 8" id="KW-0812">Transmembrane</keyword>
<gene>
    <name evidence="9" type="ORF">B7P43_G15986</name>
</gene>
<comment type="caution">
    <text evidence="9">The sequence shown here is derived from an EMBL/GenBank/DDBJ whole genome shotgun (WGS) entry which is preliminary data.</text>
</comment>
<keyword evidence="10" id="KW-1185">Reference proteome</keyword>
<dbReference type="InParanoid" id="A0A2J7PFJ5"/>
<feature type="transmembrane region" description="Helical" evidence="8">
    <location>
        <begin position="171"/>
        <end position="193"/>
    </location>
</feature>
<dbReference type="OrthoDB" id="6769401at2759"/>
<evidence type="ECO:0000256" key="6">
    <source>
        <dbReference type="ARBA" id="ARBA00023170"/>
    </source>
</evidence>
<feature type="transmembrane region" description="Helical" evidence="8">
    <location>
        <begin position="239"/>
        <end position="260"/>
    </location>
</feature>
<dbReference type="GO" id="GO:0030425">
    <property type="term" value="C:dendrite"/>
    <property type="evidence" value="ECO:0007669"/>
    <property type="project" value="TreeGrafter"/>
</dbReference>
<feature type="transmembrane region" description="Helical" evidence="8">
    <location>
        <begin position="127"/>
        <end position="151"/>
    </location>
</feature>
<evidence type="ECO:0000256" key="7">
    <source>
        <dbReference type="ARBA" id="ARBA00023224"/>
    </source>
</evidence>
<keyword evidence="5 8" id="KW-0472">Membrane</keyword>
<dbReference type="EMBL" id="NEVH01025657">
    <property type="protein sequence ID" value="PNF15103.1"/>
    <property type="molecule type" value="Genomic_DNA"/>
</dbReference>
<sequence length="264" mass="30086">MLIVTILALFYFGMYIDRLDFSFGNIDEIFFEKLAVFLNSIAILHFVNLVLLLRNKYKYLNSELETSAHTPCYVTSMKYSDTNSMPPIENSTFETKTSITERRETCISSRRKYFRNLRIIYSQLHDVALLINSTYGFPLLCATNWVLISIVSAANYAVDLKGTDHLYVLEAVLWSIFSLTLMTIMAVSCSLAVNECSRSPLIVQKIMLRDDIDSEVMKELEKMFTQFQAMKIGFSACGLYRIDLSLLCGIIGATLSYIVIVPQL</sequence>
<proteinExistence type="predicted"/>
<evidence type="ECO:0000256" key="8">
    <source>
        <dbReference type="SAM" id="Phobius"/>
    </source>
</evidence>
<organism evidence="9 10">
    <name type="scientific">Cryptotermes secundus</name>
    <dbReference type="NCBI Taxonomy" id="105785"/>
    <lineage>
        <taxon>Eukaryota</taxon>
        <taxon>Metazoa</taxon>
        <taxon>Ecdysozoa</taxon>
        <taxon>Arthropoda</taxon>
        <taxon>Hexapoda</taxon>
        <taxon>Insecta</taxon>
        <taxon>Pterygota</taxon>
        <taxon>Neoptera</taxon>
        <taxon>Polyneoptera</taxon>
        <taxon>Dictyoptera</taxon>
        <taxon>Blattodea</taxon>
        <taxon>Blattoidea</taxon>
        <taxon>Termitoidae</taxon>
        <taxon>Kalotermitidae</taxon>
        <taxon>Cryptotermitinae</taxon>
        <taxon>Cryptotermes</taxon>
    </lineage>
</organism>
<evidence type="ECO:0000256" key="3">
    <source>
        <dbReference type="ARBA" id="ARBA00022692"/>
    </source>
</evidence>
<dbReference type="AlphaFoldDB" id="A0A2J7PFJ5"/>
<dbReference type="GO" id="GO:0007635">
    <property type="term" value="P:chemosensory behavior"/>
    <property type="evidence" value="ECO:0007669"/>
    <property type="project" value="TreeGrafter"/>
</dbReference>
<keyword evidence="2" id="KW-1003">Cell membrane</keyword>